<feature type="region of interest" description="Disordered" evidence="1">
    <location>
        <begin position="1"/>
        <end position="21"/>
    </location>
</feature>
<keyword evidence="3" id="KW-1185">Reference proteome</keyword>
<dbReference type="OrthoDB" id="9795486at2"/>
<dbReference type="AlphaFoldDB" id="A0A841K1Y0"/>
<evidence type="ECO:0000313" key="3">
    <source>
        <dbReference type="Proteomes" id="UP000538666"/>
    </source>
</evidence>
<evidence type="ECO:0008006" key="4">
    <source>
        <dbReference type="Google" id="ProtNLM"/>
    </source>
</evidence>
<dbReference type="RefSeq" id="WP_156186160.1">
    <property type="nucleotide sequence ID" value="NZ_JACHEK010000006.1"/>
</dbReference>
<accession>A0A841K1Y0</accession>
<sequence length="300" mass="29510">MISPRTAAAASASGATSGSASGISVAVSPSAVNLMPGQSQQLVATETGSSDNEVIWEVNGVQGGSSAAGTVSATGLYQAPSAVPTGGAVSVTAVSVDDNTQSATAVISIADNVTINPLSAGITSGATQQFTATLNGSASTAVTWSVAGVTGGGAATGTISTTGLYTAPSTVPSSTVTVTAVDASDSLASASAQITVTENPAIASAQNGWLAGAAQAALNYGCTSVAVQQQPTETVTQAISLFVQTAQEGSCLVLSPISTNVSTQTYSYAWGGNVNGIDIWYMSDVNEMRIWNGVDVTGQP</sequence>
<gene>
    <name evidence="2" type="ORF">HNQ77_003139</name>
</gene>
<name>A0A841K1Y0_9BACT</name>
<comment type="caution">
    <text evidence="2">The sequence shown here is derived from an EMBL/GenBank/DDBJ whole genome shotgun (WGS) entry which is preliminary data.</text>
</comment>
<dbReference type="EMBL" id="JACHEK010000006">
    <property type="protein sequence ID" value="MBB6145181.1"/>
    <property type="molecule type" value="Genomic_DNA"/>
</dbReference>
<evidence type="ECO:0000313" key="2">
    <source>
        <dbReference type="EMBL" id="MBB6145181.1"/>
    </source>
</evidence>
<dbReference type="Proteomes" id="UP000538666">
    <property type="component" value="Unassembled WGS sequence"/>
</dbReference>
<evidence type="ECO:0000256" key="1">
    <source>
        <dbReference type="SAM" id="MobiDB-lite"/>
    </source>
</evidence>
<reference evidence="2 3" key="1">
    <citation type="submission" date="2020-08" db="EMBL/GenBank/DDBJ databases">
        <title>Genomic Encyclopedia of Type Strains, Phase IV (KMG-IV): sequencing the most valuable type-strain genomes for metagenomic binning, comparative biology and taxonomic classification.</title>
        <authorList>
            <person name="Goeker M."/>
        </authorList>
    </citation>
    <scope>NUCLEOTIDE SEQUENCE [LARGE SCALE GENOMIC DNA]</scope>
    <source>
        <strain evidence="2 3">DSM 103733</strain>
    </source>
</reference>
<organism evidence="2 3">
    <name type="scientific">Silvibacterium bohemicum</name>
    <dbReference type="NCBI Taxonomy" id="1577686"/>
    <lineage>
        <taxon>Bacteria</taxon>
        <taxon>Pseudomonadati</taxon>
        <taxon>Acidobacteriota</taxon>
        <taxon>Terriglobia</taxon>
        <taxon>Terriglobales</taxon>
        <taxon>Acidobacteriaceae</taxon>
        <taxon>Silvibacterium</taxon>
    </lineage>
</organism>
<protein>
    <recommendedName>
        <fullName evidence="4">BIG2 domain-containing protein</fullName>
    </recommendedName>
</protein>
<proteinExistence type="predicted"/>